<organism evidence="1 2">
    <name type="scientific">Olleya sediminilitoris</name>
    <dbReference type="NCBI Taxonomy" id="2795739"/>
    <lineage>
        <taxon>Bacteria</taxon>
        <taxon>Pseudomonadati</taxon>
        <taxon>Bacteroidota</taxon>
        <taxon>Flavobacteriia</taxon>
        <taxon>Flavobacteriales</taxon>
        <taxon>Flavobacteriaceae</taxon>
    </lineage>
</organism>
<keyword evidence="2" id="KW-1185">Reference proteome</keyword>
<evidence type="ECO:0000313" key="1">
    <source>
        <dbReference type="EMBL" id="MBL7560309.1"/>
    </source>
</evidence>
<protein>
    <submittedName>
        <fullName evidence="1">Uncharacterized protein</fullName>
    </submittedName>
</protein>
<comment type="caution">
    <text evidence="1">The sequence shown here is derived from an EMBL/GenBank/DDBJ whole genome shotgun (WGS) entry which is preliminary data.</text>
</comment>
<sequence length="61" mass="7248">MSKNKTLDIYDDFINKPKVKTLKDKTLYFSEELIYGYDAGFIDKKDAVSKEELFADYKYSY</sequence>
<evidence type="ECO:0000313" key="2">
    <source>
        <dbReference type="Proteomes" id="UP000605013"/>
    </source>
</evidence>
<dbReference type="EMBL" id="JAEMEF010000009">
    <property type="protein sequence ID" value="MBL7560309.1"/>
    <property type="molecule type" value="Genomic_DNA"/>
</dbReference>
<name>A0ABS1WME8_9FLAO</name>
<reference evidence="1 2" key="1">
    <citation type="submission" date="2020-12" db="EMBL/GenBank/DDBJ databases">
        <title>Olleya sediminilitoris sp. nov., isolated from a tidal flat.</title>
        <authorList>
            <person name="Park S."/>
            <person name="Yoon J.-H."/>
        </authorList>
    </citation>
    <scope>NUCLEOTIDE SEQUENCE [LARGE SCALE GENOMIC DNA]</scope>
    <source>
        <strain evidence="1 2">YSTF-M6</strain>
    </source>
</reference>
<gene>
    <name evidence="1" type="ORF">JAO71_10905</name>
</gene>
<dbReference type="RefSeq" id="WP_203000793.1">
    <property type="nucleotide sequence ID" value="NZ_JAEMEF010000009.1"/>
</dbReference>
<accession>A0ABS1WME8</accession>
<proteinExistence type="predicted"/>
<dbReference type="Proteomes" id="UP000605013">
    <property type="component" value="Unassembled WGS sequence"/>
</dbReference>